<sequence length="680" mass="72475">MRPHGTPGTTEPTISERTDTANPADGVIDTPPATTMPADFGPRTADADGGTSASGPLPAYPGEGPRADRADDGPGAATGRPGRRLARPAGATWRRVRRVPTVVLVITALHLALLATYSVVYPTWTGYDEAQHVDMVYGLLHGDGWPAPGDKMISKGVAATSDAFDRGAYADMFQSGGKKRGSPSFAEITPTPRDQRDSFDALGGPAPVTDGRLSNQMVQHPPMVYAVGAAVLGALPATNWAYDQQVYVLRLLNILLVAPLPLLAWATARRLRLSEAVARGAAVLPLAVPGFDRVGATFNNDGVLMLTTGVLTFVLAGVLRGDRRLRTAVWAGVWLALTFLSKGLALLLPLMVVAAYLVGWWHSRPRRAAAVPAGRGGRARALVGSLPWGPAIVALAVGLGLGGWWWVRNYVLYGAVQPNGWDADPPRRESLLLPDSFWTWLWYFIRTMISRFWGGLGMFEPPQLTPVAIVAATVIVGVVAIACLTNGLGHAARRTWLDRLGRAAIPVVLLLPVAFAYVTVAQRSWAEYEQYTRGIAVQGRYLYLGLVGAGVVIAAGLARLLGRRDRWTPVVMLVGALLMQAFALLAICSYYWLGRGVRFTPARVPDVANAIARWAPFPSGVTFAILAVTAALALVSLAYVGRSALRERPSTPPDADGRRHVPAPAVGVTGPRPEPSALTA</sequence>
<dbReference type="InterPro" id="IPR050297">
    <property type="entry name" value="LipidA_mod_glycosyltrf_83"/>
</dbReference>
<feature type="transmembrane region" description="Helical" evidence="9">
    <location>
        <begin position="331"/>
        <end position="358"/>
    </location>
</feature>
<dbReference type="HOGENOM" id="CLU_019776_0_0_11"/>
<keyword evidence="7 9" id="KW-0472">Membrane</keyword>
<organism evidence="10 11">
    <name type="scientific">Pseudofrankia inefficax (strain DSM 45817 / CECT 9037 / DDB 130130 / EuI1c)</name>
    <name type="common">Frankia inefficax</name>
    <dbReference type="NCBI Taxonomy" id="298654"/>
    <lineage>
        <taxon>Bacteria</taxon>
        <taxon>Bacillati</taxon>
        <taxon>Actinomycetota</taxon>
        <taxon>Actinomycetes</taxon>
        <taxon>Frankiales</taxon>
        <taxon>Frankiaceae</taxon>
        <taxon>Pseudofrankia</taxon>
    </lineage>
</organism>
<evidence type="ECO:0000313" key="10">
    <source>
        <dbReference type="EMBL" id="ADP84091.1"/>
    </source>
</evidence>
<keyword evidence="11" id="KW-1185">Reference proteome</keyword>
<name>E3J1Y6_PSEI1</name>
<feature type="transmembrane region" description="Helical" evidence="9">
    <location>
        <begin position="388"/>
        <end position="407"/>
    </location>
</feature>
<evidence type="ECO:0000313" key="11">
    <source>
        <dbReference type="Proteomes" id="UP000002484"/>
    </source>
</evidence>
<feature type="region of interest" description="Disordered" evidence="8">
    <location>
        <begin position="174"/>
        <end position="198"/>
    </location>
</feature>
<dbReference type="RefSeq" id="WP_013427209.1">
    <property type="nucleotide sequence ID" value="NC_014666.1"/>
</dbReference>
<feature type="region of interest" description="Disordered" evidence="8">
    <location>
        <begin position="1"/>
        <end position="89"/>
    </location>
</feature>
<proteinExistence type="predicted"/>
<evidence type="ECO:0000256" key="4">
    <source>
        <dbReference type="ARBA" id="ARBA00022679"/>
    </source>
</evidence>
<feature type="transmembrane region" description="Helical" evidence="9">
    <location>
        <begin position="540"/>
        <end position="558"/>
    </location>
</feature>
<feature type="transmembrane region" description="Helical" evidence="9">
    <location>
        <begin position="437"/>
        <end position="454"/>
    </location>
</feature>
<dbReference type="Proteomes" id="UP000002484">
    <property type="component" value="Chromosome"/>
</dbReference>
<evidence type="ECO:0000256" key="1">
    <source>
        <dbReference type="ARBA" id="ARBA00004651"/>
    </source>
</evidence>
<feature type="compositionally biased region" description="Basic and acidic residues" evidence="8">
    <location>
        <begin position="646"/>
        <end position="659"/>
    </location>
</feature>
<keyword evidence="4" id="KW-0808">Transferase</keyword>
<dbReference type="PANTHER" id="PTHR33908:SF11">
    <property type="entry name" value="MEMBRANE PROTEIN"/>
    <property type="match status" value="1"/>
</dbReference>
<evidence type="ECO:0000256" key="2">
    <source>
        <dbReference type="ARBA" id="ARBA00022475"/>
    </source>
</evidence>
<keyword evidence="2" id="KW-1003">Cell membrane</keyword>
<dbReference type="AlphaFoldDB" id="E3J1Y6"/>
<evidence type="ECO:0000256" key="8">
    <source>
        <dbReference type="SAM" id="MobiDB-lite"/>
    </source>
</evidence>
<evidence type="ECO:0000256" key="6">
    <source>
        <dbReference type="ARBA" id="ARBA00022989"/>
    </source>
</evidence>
<evidence type="ECO:0000256" key="9">
    <source>
        <dbReference type="SAM" id="Phobius"/>
    </source>
</evidence>
<dbReference type="STRING" id="298654.FraEuI1c_6107"/>
<reference evidence="10 11" key="1">
    <citation type="submission" date="2010-10" db="EMBL/GenBank/DDBJ databases">
        <title>Complete sequence of Frankia sp. EuI1c.</title>
        <authorList>
            <consortium name="US DOE Joint Genome Institute"/>
            <person name="Lucas S."/>
            <person name="Copeland A."/>
            <person name="Lapidus A."/>
            <person name="Cheng J.-F."/>
            <person name="Bruce D."/>
            <person name="Goodwin L."/>
            <person name="Pitluck S."/>
            <person name="Chertkov O."/>
            <person name="Detter J.C."/>
            <person name="Han C."/>
            <person name="Tapia R."/>
            <person name="Land M."/>
            <person name="Hauser L."/>
            <person name="Jeffries C."/>
            <person name="Kyrpides N."/>
            <person name="Ivanova N."/>
            <person name="Mikhailova N."/>
            <person name="Beauchemin N."/>
            <person name="Sen A."/>
            <person name="Sur S.A."/>
            <person name="Gtari M."/>
            <person name="Wall L."/>
            <person name="Tisa L."/>
            <person name="Woyke T."/>
        </authorList>
    </citation>
    <scope>NUCLEOTIDE SEQUENCE [LARGE SCALE GENOMIC DNA]</scope>
    <source>
        <strain evidence="11">DSM 45817 / CECT 9037 / EuI1c</strain>
    </source>
</reference>
<feature type="transmembrane region" description="Helical" evidence="9">
    <location>
        <begin position="102"/>
        <end position="120"/>
    </location>
</feature>
<feature type="region of interest" description="Disordered" evidence="8">
    <location>
        <begin position="646"/>
        <end position="680"/>
    </location>
</feature>
<dbReference type="PANTHER" id="PTHR33908">
    <property type="entry name" value="MANNOSYLTRANSFERASE YKCB-RELATED"/>
    <property type="match status" value="1"/>
</dbReference>
<feature type="transmembrane region" description="Helical" evidence="9">
    <location>
        <begin position="302"/>
        <end position="319"/>
    </location>
</feature>
<feature type="transmembrane region" description="Helical" evidence="9">
    <location>
        <begin position="621"/>
        <end position="640"/>
    </location>
</feature>
<keyword evidence="3" id="KW-0328">Glycosyltransferase</keyword>
<comment type="subcellular location">
    <subcellularLocation>
        <location evidence="1">Cell membrane</location>
        <topology evidence="1">Multi-pass membrane protein</topology>
    </subcellularLocation>
</comment>
<dbReference type="GO" id="GO:0009103">
    <property type="term" value="P:lipopolysaccharide biosynthetic process"/>
    <property type="evidence" value="ECO:0007669"/>
    <property type="project" value="UniProtKB-ARBA"/>
</dbReference>
<dbReference type="InParanoid" id="E3J1Y6"/>
<dbReference type="EMBL" id="CP002299">
    <property type="protein sequence ID" value="ADP84091.1"/>
    <property type="molecule type" value="Genomic_DNA"/>
</dbReference>
<evidence type="ECO:0000256" key="5">
    <source>
        <dbReference type="ARBA" id="ARBA00022692"/>
    </source>
</evidence>
<dbReference type="GO" id="GO:0005886">
    <property type="term" value="C:plasma membrane"/>
    <property type="evidence" value="ECO:0007669"/>
    <property type="project" value="UniProtKB-SubCell"/>
</dbReference>
<keyword evidence="6 9" id="KW-1133">Transmembrane helix</keyword>
<evidence type="ECO:0000256" key="3">
    <source>
        <dbReference type="ARBA" id="ARBA00022676"/>
    </source>
</evidence>
<dbReference type="KEGG" id="fri:FraEuI1c_6107"/>
<dbReference type="eggNOG" id="COG1807">
    <property type="taxonomic scope" value="Bacteria"/>
</dbReference>
<gene>
    <name evidence="10" type="ordered locus">FraEuI1c_6107</name>
</gene>
<keyword evidence="5 9" id="KW-0812">Transmembrane</keyword>
<feature type="transmembrane region" description="Helical" evidence="9">
    <location>
        <begin position="466"/>
        <end position="488"/>
    </location>
</feature>
<dbReference type="GO" id="GO:0016763">
    <property type="term" value="F:pentosyltransferase activity"/>
    <property type="evidence" value="ECO:0007669"/>
    <property type="project" value="TreeGrafter"/>
</dbReference>
<feature type="transmembrane region" description="Helical" evidence="9">
    <location>
        <begin position="570"/>
        <end position="593"/>
    </location>
</feature>
<feature type="transmembrane region" description="Helical" evidence="9">
    <location>
        <begin position="223"/>
        <end position="242"/>
    </location>
</feature>
<evidence type="ECO:0008006" key="12">
    <source>
        <dbReference type="Google" id="ProtNLM"/>
    </source>
</evidence>
<protein>
    <recommendedName>
        <fullName evidence="12">Glycosyltransferase RgtA/B/C/D-like domain-containing protein</fullName>
    </recommendedName>
</protein>
<accession>E3J1Y6</accession>
<feature type="transmembrane region" description="Helical" evidence="9">
    <location>
        <begin position="249"/>
        <end position="268"/>
    </location>
</feature>
<feature type="transmembrane region" description="Helical" evidence="9">
    <location>
        <begin position="500"/>
        <end position="520"/>
    </location>
</feature>
<evidence type="ECO:0000256" key="7">
    <source>
        <dbReference type="ARBA" id="ARBA00023136"/>
    </source>
</evidence>